<sequence>MLGCVCSYSFLIASPLSLKRDPNESNVEISLAKYQYKVTGNVSARLLEQDFLSKFTPSRTVLVVNTLWYTSLSLSIATAFMAMLAKDWCYSFGAKRTGHPFDQARRRQRKWKLIERWKMPELIDGLSFMMHLSLLLFVVGVCIHLWDLNRTVAIPVISIAGIFLTFYIWTSIIASLVDSFPYTTIISRALRSNHLQPLYLTVGKLTSRGVSTLTLVYIGAHYVYLALAIIPAGILTAFFSLFAILDRYSLAAFTNTSADLFALIQFLWVTAAELVAMPWQILVGLCLRIGSLFNWLTKRLELSEDRTTSLALAWIIQHCETPSAVDIALQAIAGAGQGFPREPLLSCQAIWQIMLRVISHNSSHEDHARNDRYTRGLKFLGFDSNLISADERQKTEEDIELMVWDLKAKHERRIAELTKDGSFIPSDHNFQALKIGTSVASQCLGFLTGEVKTTSETLSTITRLISRHFKSSTERLHPVALHSLAKAAALYASFSTASEIPPELLNLCMKYCETLVEGIDSVEEIDDVDSTCDFGTGVMFVMCILMHVRPASSRDQVSETGLSLFRCQARPGRTIRMLIDVYTEDEKLQGYIFWLGCCEILCNPSSYGLKMKAGNWEGLRRWCNNQASHSLNRLVPPFMQSWNHDQMKRKVLRNRFITAASRIRDLVVASRPSGTKPPPLPEPIHIILAILGCDSSLPSRKIQECHKLLSQSQIPRPSEALIEIIKTEMALTILVATYLRKTQPHAQRHFAATQLWLLFYLSSGRASLNKCELREMIKSMIASSPQLRTKEFDQFQRELEDFIIIGYRKDHVVYGGVGGDESRSRSIWDRFQVRLQKWQTEASSQ</sequence>
<feature type="transmembrane region" description="Helical" evidence="1">
    <location>
        <begin position="122"/>
        <end position="146"/>
    </location>
</feature>
<evidence type="ECO:0000259" key="2">
    <source>
        <dbReference type="Pfam" id="PF20153"/>
    </source>
</evidence>
<feature type="transmembrane region" description="Helical" evidence="1">
    <location>
        <begin position="224"/>
        <end position="245"/>
    </location>
</feature>
<feature type="transmembrane region" description="Helical" evidence="1">
    <location>
        <begin position="152"/>
        <end position="177"/>
    </location>
</feature>
<dbReference type="AlphaFoldDB" id="A0A8H3GTY2"/>
<evidence type="ECO:0000313" key="4">
    <source>
        <dbReference type="Proteomes" id="UP000663846"/>
    </source>
</evidence>
<dbReference type="EMBL" id="CAJMWS010000901">
    <property type="protein sequence ID" value="CAE6468165.1"/>
    <property type="molecule type" value="Genomic_DNA"/>
</dbReference>
<keyword evidence="1" id="KW-1133">Transmembrane helix</keyword>
<evidence type="ECO:0000313" key="3">
    <source>
        <dbReference type="EMBL" id="CAE6468165.1"/>
    </source>
</evidence>
<feature type="domain" description="DUF6535" evidence="2">
    <location>
        <begin position="9"/>
        <end position="146"/>
    </location>
</feature>
<keyword evidence="1" id="KW-0812">Transmembrane</keyword>
<accession>A0A8H3GTY2</accession>
<dbReference type="Proteomes" id="UP000663846">
    <property type="component" value="Unassembled WGS sequence"/>
</dbReference>
<proteinExistence type="predicted"/>
<evidence type="ECO:0000256" key="1">
    <source>
        <dbReference type="SAM" id="Phobius"/>
    </source>
</evidence>
<dbReference type="InterPro" id="IPR045338">
    <property type="entry name" value="DUF6535"/>
</dbReference>
<reference evidence="3" key="1">
    <citation type="submission" date="2021-01" db="EMBL/GenBank/DDBJ databases">
        <authorList>
            <person name="Kaushik A."/>
        </authorList>
    </citation>
    <scope>NUCLEOTIDE SEQUENCE</scope>
    <source>
        <strain evidence="3">AG1-1C</strain>
    </source>
</reference>
<gene>
    <name evidence="3" type="ORF">RDB_LOCUS170580</name>
</gene>
<name>A0A8H3GTY2_9AGAM</name>
<dbReference type="Pfam" id="PF20153">
    <property type="entry name" value="DUF6535"/>
    <property type="match status" value="1"/>
</dbReference>
<comment type="caution">
    <text evidence="3">The sequence shown here is derived from an EMBL/GenBank/DDBJ whole genome shotgun (WGS) entry which is preliminary data.</text>
</comment>
<organism evidence="3 4">
    <name type="scientific">Rhizoctonia solani</name>
    <dbReference type="NCBI Taxonomy" id="456999"/>
    <lineage>
        <taxon>Eukaryota</taxon>
        <taxon>Fungi</taxon>
        <taxon>Dikarya</taxon>
        <taxon>Basidiomycota</taxon>
        <taxon>Agaricomycotina</taxon>
        <taxon>Agaricomycetes</taxon>
        <taxon>Cantharellales</taxon>
        <taxon>Ceratobasidiaceae</taxon>
        <taxon>Rhizoctonia</taxon>
    </lineage>
</organism>
<protein>
    <recommendedName>
        <fullName evidence="2">DUF6535 domain-containing protein</fullName>
    </recommendedName>
</protein>
<feature type="transmembrane region" description="Helical" evidence="1">
    <location>
        <begin position="67"/>
        <end position="85"/>
    </location>
</feature>
<keyword evidence="1" id="KW-0472">Membrane</keyword>